<dbReference type="InterPro" id="IPR001763">
    <property type="entry name" value="Rhodanese-like_dom"/>
</dbReference>
<name>A0A9W8A2A2_9FUNG</name>
<dbReference type="GO" id="GO:0004725">
    <property type="term" value="F:protein tyrosine phosphatase activity"/>
    <property type="evidence" value="ECO:0007669"/>
    <property type="project" value="UniProtKB-EC"/>
</dbReference>
<dbReference type="InterPro" id="IPR036873">
    <property type="entry name" value="Rhodanese-like_dom_sf"/>
</dbReference>
<comment type="caution">
    <text evidence="2">The sequence shown here is derived from an EMBL/GenBank/DDBJ whole genome shotgun (WGS) entry which is preliminary data.</text>
</comment>
<dbReference type="Pfam" id="PF00581">
    <property type="entry name" value="Rhodanese"/>
    <property type="match status" value="1"/>
</dbReference>
<evidence type="ECO:0000313" key="2">
    <source>
        <dbReference type="EMBL" id="KAJ1916754.1"/>
    </source>
</evidence>
<reference evidence="2" key="1">
    <citation type="submission" date="2022-07" db="EMBL/GenBank/DDBJ databases">
        <title>Phylogenomic reconstructions and comparative analyses of Kickxellomycotina fungi.</title>
        <authorList>
            <person name="Reynolds N.K."/>
            <person name="Stajich J.E."/>
            <person name="Barry K."/>
            <person name="Grigoriev I.V."/>
            <person name="Crous P."/>
            <person name="Smith M.E."/>
        </authorList>
    </citation>
    <scope>NUCLEOTIDE SEQUENCE</scope>
    <source>
        <strain evidence="2">RSA 861</strain>
    </source>
</reference>
<dbReference type="OrthoDB" id="102559at2759"/>
<dbReference type="PANTHER" id="PTHR10828">
    <property type="entry name" value="M-PHASE INDUCER PHOSPHATASE DUAL SPECIFICITY PHOSPHATASE CDC25"/>
    <property type="match status" value="1"/>
</dbReference>
<protein>
    <submittedName>
        <fullName evidence="2">Cdc25 phosphatase Ibp1</fullName>
        <ecNumber evidence="2">3.1.3.48</ecNumber>
    </submittedName>
</protein>
<dbReference type="PROSITE" id="PS50206">
    <property type="entry name" value="RHODANESE_3"/>
    <property type="match status" value="1"/>
</dbReference>
<evidence type="ECO:0000313" key="3">
    <source>
        <dbReference type="Proteomes" id="UP001150569"/>
    </source>
</evidence>
<dbReference type="GO" id="GO:0005634">
    <property type="term" value="C:nucleus"/>
    <property type="evidence" value="ECO:0007669"/>
    <property type="project" value="TreeGrafter"/>
</dbReference>
<dbReference type="PANTHER" id="PTHR10828:SF38">
    <property type="entry name" value="ARSENICAL-RESISTANCE PROTEIN 2-RELATED"/>
    <property type="match status" value="1"/>
</dbReference>
<dbReference type="GO" id="GO:0005737">
    <property type="term" value="C:cytoplasm"/>
    <property type="evidence" value="ECO:0007669"/>
    <property type="project" value="TreeGrafter"/>
</dbReference>
<feature type="domain" description="Rhodanese" evidence="1">
    <location>
        <begin position="27"/>
        <end position="129"/>
    </location>
</feature>
<dbReference type="AlphaFoldDB" id="A0A9W8A2A2"/>
<sequence>MTPSAYITEYIDHDELARLVRDPSNVPGKDYLVIDVRTDDYAGGHIPHGLNVPAHQFRDFVPYILTNYATVPLFVVHCALSQVRGPKSARILREILVDRAPTGPDAVKPQVKVLRGGITQWVQEYRNDPQLIAEFDHELWDGERDY</sequence>
<dbReference type="EC" id="3.1.3.48" evidence="2"/>
<dbReference type="Gene3D" id="3.40.250.10">
    <property type="entry name" value="Rhodanese-like domain"/>
    <property type="match status" value="1"/>
</dbReference>
<dbReference type="SMART" id="SM00450">
    <property type="entry name" value="RHOD"/>
    <property type="match status" value="1"/>
</dbReference>
<dbReference type="EMBL" id="JANBPT010000570">
    <property type="protein sequence ID" value="KAJ1916754.1"/>
    <property type="molecule type" value="Genomic_DNA"/>
</dbReference>
<gene>
    <name evidence="2" type="primary">ibp1_2</name>
    <name evidence="2" type="ORF">IWQ60_008004</name>
</gene>
<dbReference type="SUPFAM" id="SSF52821">
    <property type="entry name" value="Rhodanese/Cell cycle control phosphatase"/>
    <property type="match status" value="1"/>
</dbReference>
<organism evidence="2 3">
    <name type="scientific">Tieghemiomyces parasiticus</name>
    <dbReference type="NCBI Taxonomy" id="78921"/>
    <lineage>
        <taxon>Eukaryota</taxon>
        <taxon>Fungi</taxon>
        <taxon>Fungi incertae sedis</taxon>
        <taxon>Zoopagomycota</taxon>
        <taxon>Kickxellomycotina</taxon>
        <taxon>Dimargaritomycetes</taxon>
        <taxon>Dimargaritales</taxon>
        <taxon>Dimargaritaceae</taxon>
        <taxon>Tieghemiomyces</taxon>
    </lineage>
</organism>
<proteinExistence type="predicted"/>
<accession>A0A9W8A2A2</accession>
<keyword evidence="2" id="KW-0378">Hydrolase</keyword>
<keyword evidence="3" id="KW-1185">Reference proteome</keyword>
<dbReference type="Proteomes" id="UP001150569">
    <property type="component" value="Unassembled WGS sequence"/>
</dbReference>
<evidence type="ECO:0000259" key="1">
    <source>
        <dbReference type="PROSITE" id="PS50206"/>
    </source>
</evidence>